<sequence>MDITLTSCKTVGLAILLYISASAYADEAPLPASCFNEEDYPNYLGTFDQYQKERSSQNYVALKIQLRNQKKIKLEVHQSQPSSGATITLDASGTTVPSGKPTFVWGSSADATAGSAIKTYPGRTSDTYFKVGLRVLDQVCKIEESTQITITSK</sequence>
<proteinExistence type="predicted"/>
<dbReference type="EMBL" id="FZOL01000021">
    <property type="protein sequence ID" value="SNT02636.1"/>
    <property type="molecule type" value="Genomic_DNA"/>
</dbReference>
<protein>
    <submittedName>
        <fullName evidence="2">Uncharacterized protein</fullName>
    </submittedName>
</protein>
<dbReference type="Proteomes" id="UP000198407">
    <property type="component" value="Unassembled WGS sequence"/>
</dbReference>
<dbReference type="RefSeq" id="WP_042121713.1">
    <property type="nucleotide sequence ID" value="NZ_FZOL01000021.1"/>
</dbReference>
<evidence type="ECO:0000313" key="3">
    <source>
        <dbReference type="Proteomes" id="UP000198407"/>
    </source>
</evidence>
<gene>
    <name evidence="2" type="ORF">SAMN05444352_12187</name>
</gene>
<organism evidence="2 3">
    <name type="scientific">Pseudomonas japonica</name>
    <dbReference type="NCBI Taxonomy" id="256466"/>
    <lineage>
        <taxon>Bacteria</taxon>
        <taxon>Pseudomonadati</taxon>
        <taxon>Pseudomonadota</taxon>
        <taxon>Gammaproteobacteria</taxon>
        <taxon>Pseudomonadales</taxon>
        <taxon>Pseudomonadaceae</taxon>
        <taxon>Pseudomonas</taxon>
    </lineage>
</organism>
<evidence type="ECO:0000313" key="2">
    <source>
        <dbReference type="EMBL" id="SNT02636.1"/>
    </source>
</evidence>
<dbReference type="OrthoDB" id="7041124at2"/>
<accession>A0A239J9E6</accession>
<feature type="signal peptide" evidence="1">
    <location>
        <begin position="1"/>
        <end position="25"/>
    </location>
</feature>
<evidence type="ECO:0000256" key="1">
    <source>
        <dbReference type="SAM" id="SignalP"/>
    </source>
</evidence>
<feature type="chain" id="PRO_5011223520" evidence="1">
    <location>
        <begin position="26"/>
        <end position="153"/>
    </location>
</feature>
<dbReference type="AlphaFoldDB" id="A0A239J9E6"/>
<name>A0A239J9E6_9PSED</name>
<keyword evidence="1" id="KW-0732">Signal</keyword>
<keyword evidence="3" id="KW-1185">Reference proteome</keyword>
<reference evidence="3" key="1">
    <citation type="submission" date="2017-06" db="EMBL/GenBank/DDBJ databases">
        <authorList>
            <person name="Varghese N."/>
            <person name="Submissions S."/>
        </authorList>
    </citation>
    <scope>NUCLEOTIDE SEQUENCE [LARGE SCALE GENOMIC DNA]</scope>
    <source>
        <strain evidence="3">DSM 22348</strain>
    </source>
</reference>